<name>A0A0F6B4D9_SALT1</name>
<gene>
    <name evidence="1" type="ordered locus">STM14_2941</name>
</gene>
<evidence type="ECO:0000313" key="2">
    <source>
        <dbReference type="Proteomes" id="UP000002695"/>
    </source>
</evidence>
<accession>A0A0F6B4D9</accession>
<sequence length="42" mass="4419">MTITSLIIFIQTMLHAVTGARSVGSAVRLRNQTSGESIGLTS</sequence>
<reference evidence="1 2" key="1">
    <citation type="journal article" date="2010" name="J. Bacteriol.">
        <title>Short-term signatures of evolutionary change in the Salmonella enterica serovar typhimurium 14028 genome.</title>
        <authorList>
            <person name="Jarvik T."/>
            <person name="Smillie C."/>
            <person name="Groisman E.A."/>
            <person name="Ochman H."/>
        </authorList>
    </citation>
    <scope>NUCLEOTIDE SEQUENCE [LARGE SCALE GENOMIC DNA]</scope>
    <source>
        <strain evidence="2">14028s / SGSC 2262</strain>
    </source>
</reference>
<evidence type="ECO:0000313" key="1">
    <source>
        <dbReference type="EMBL" id="ACY89380.1"/>
    </source>
</evidence>
<organism evidence="1 2">
    <name type="scientific">Salmonella typhimurium (strain 14028s / SGSC 2262)</name>
    <dbReference type="NCBI Taxonomy" id="588858"/>
    <lineage>
        <taxon>Bacteria</taxon>
        <taxon>Pseudomonadati</taxon>
        <taxon>Pseudomonadota</taxon>
        <taxon>Gammaproteobacteria</taxon>
        <taxon>Enterobacterales</taxon>
        <taxon>Enterobacteriaceae</taxon>
        <taxon>Salmonella</taxon>
    </lineage>
</organism>
<dbReference type="EMBL" id="CP001363">
    <property type="protein sequence ID" value="ACY89380.1"/>
    <property type="molecule type" value="Genomic_DNA"/>
</dbReference>
<proteinExistence type="predicted"/>
<dbReference type="AlphaFoldDB" id="A0A0F6B4D9"/>
<protein>
    <submittedName>
        <fullName evidence="1">Uncharacterized protein</fullName>
    </submittedName>
</protein>
<dbReference type="Proteomes" id="UP000002695">
    <property type="component" value="Chromosome"/>
</dbReference>
<dbReference type="HOGENOM" id="CLU_209852_0_0_6"/>
<dbReference type="KEGG" id="seo:STM14_2941"/>
<keyword evidence="2" id="KW-1185">Reference proteome</keyword>